<dbReference type="EMBL" id="RDEX01000001">
    <property type="protein sequence ID" value="RLY93690.1"/>
    <property type="molecule type" value="Genomic_DNA"/>
</dbReference>
<dbReference type="InterPro" id="IPR005511">
    <property type="entry name" value="SMP-30"/>
</dbReference>
<dbReference type="Pfam" id="PF08450">
    <property type="entry name" value="SGL"/>
    <property type="match status" value="1"/>
</dbReference>
<feature type="binding site" evidence="3">
    <location>
        <position position="214"/>
    </location>
    <ligand>
        <name>a divalent metal cation</name>
        <dbReference type="ChEBI" id="CHEBI:60240"/>
    </ligand>
</feature>
<dbReference type="InterPro" id="IPR013658">
    <property type="entry name" value="SGL"/>
</dbReference>
<dbReference type="PANTHER" id="PTHR10907:SF47">
    <property type="entry name" value="REGUCALCIN"/>
    <property type="match status" value="1"/>
</dbReference>
<evidence type="ECO:0000256" key="3">
    <source>
        <dbReference type="PIRSR" id="PIRSR605511-2"/>
    </source>
</evidence>
<keyword evidence="6" id="KW-1185">Reference proteome</keyword>
<sequence>MNQLTAQRITPSWMHHAEGPCWSRQWSGLAWVDMLAGDVMTFTPQDQPRRQHVGAVAACVRPRRDGGQIVAVERGVVLTDETGTVEREVTLWETPDIRMNEGGVAPDGSFYVGSMAYDQAEGAATLYRVATDLTWEPVLEGVSISNGIAWSPDGTLAYYNDTPTHEVSVFDWSPEKGLQNRRTFVAPVLDEHAAAEATDPQEGYEPGSVSVSPDGLTVDSEGAVWVALNGAGQIHRYLPDGTLDTVVTVGVKQTTACTLGGEDLRTLYITTSRENLPSDVQPTAGSLYSVRVAVPGQVTAAFGG</sequence>
<evidence type="ECO:0000256" key="2">
    <source>
        <dbReference type="PIRSR" id="PIRSR605511-1"/>
    </source>
</evidence>
<dbReference type="InterPro" id="IPR011042">
    <property type="entry name" value="6-blade_b-propeller_TolB-like"/>
</dbReference>
<feature type="binding site" evidence="3">
    <location>
        <position position="100"/>
    </location>
    <ligand>
        <name>substrate</name>
    </ligand>
</feature>
<dbReference type="PANTHER" id="PTHR10907">
    <property type="entry name" value="REGUCALCIN"/>
    <property type="match status" value="1"/>
</dbReference>
<organism evidence="5 6">
    <name type="scientific">Kocuria tytonicola</name>
    <dbReference type="NCBI Taxonomy" id="2055946"/>
    <lineage>
        <taxon>Bacteria</taxon>
        <taxon>Bacillati</taxon>
        <taxon>Actinomycetota</taxon>
        <taxon>Actinomycetes</taxon>
        <taxon>Micrococcales</taxon>
        <taxon>Micrococcaceae</taxon>
        <taxon>Kocuria</taxon>
    </lineage>
</organism>
<comment type="similarity">
    <text evidence="1">Belongs to the SMP-30/CGR1 family.</text>
</comment>
<evidence type="ECO:0000313" key="6">
    <source>
        <dbReference type="Proteomes" id="UP000277871"/>
    </source>
</evidence>
<keyword evidence="3" id="KW-0479">Metal-binding</keyword>
<feature type="domain" description="SMP-30/Gluconolactonase/LRE-like region" evidence="4">
    <location>
        <begin position="17"/>
        <end position="272"/>
    </location>
</feature>
<dbReference type="SUPFAM" id="SSF63829">
    <property type="entry name" value="Calcium-dependent phosphotriesterase"/>
    <property type="match status" value="1"/>
</dbReference>
<accession>A0A3L9L4I8</accession>
<name>A0A3L9L4I8_9MICC</name>
<proteinExistence type="inferred from homology"/>
<dbReference type="GO" id="GO:0005509">
    <property type="term" value="F:calcium ion binding"/>
    <property type="evidence" value="ECO:0007669"/>
    <property type="project" value="TreeGrafter"/>
</dbReference>
<dbReference type="GO" id="GO:0004341">
    <property type="term" value="F:gluconolactonase activity"/>
    <property type="evidence" value="ECO:0007669"/>
    <property type="project" value="TreeGrafter"/>
</dbReference>
<protein>
    <submittedName>
        <fullName evidence="5">SMP-30/gluconolactonase/LRE family protein</fullName>
    </submittedName>
</protein>
<feature type="binding site" evidence="3">
    <location>
        <position position="18"/>
    </location>
    <ligand>
        <name>a divalent metal cation</name>
        <dbReference type="ChEBI" id="CHEBI:60240"/>
    </ligand>
</feature>
<gene>
    <name evidence="5" type="ORF">EAE32_00025</name>
</gene>
<dbReference type="AlphaFoldDB" id="A0A3L9L4I8"/>
<evidence type="ECO:0000256" key="1">
    <source>
        <dbReference type="ARBA" id="ARBA00008853"/>
    </source>
</evidence>
<feature type="active site" description="Proton donor/acceptor" evidence="2">
    <location>
        <position position="214"/>
    </location>
</feature>
<dbReference type="RefSeq" id="WP_121863763.1">
    <property type="nucleotide sequence ID" value="NZ_RDEX01000001.1"/>
</dbReference>
<feature type="binding site" evidence="3">
    <location>
        <position position="146"/>
    </location>
    <ligand>
        <name>a divalent metal cation</name>
        <dbReference type="ChEBI" id="CHEBI:60240"/>
    </ligand>
</feature>
<feature type="binding site" evidence="3">
    <location>
        <position position="118"/>
    </location>
    <ligand>
        <name>substrate</name>
    </ligand>
</feature>
<keyword evidence="3" id="KW-0862">Zinc</keyword>
<dbReference type="Gene3D" id="2.120.10.30">
    <property type="entry name" value="TolB, C-terminal domain"/>
    <property type="match status" value="1"/>
</dbReference>
<evidence type="ECO:0000259" key="4">
    <source>
        <dbReference type="Pfam" id="PF08450"/>
    </source>
</evidence>
<evidence type="ECO:0000313" key="5">
    <source>
        <dbReference type="EMBL" id="RLY93690.1"/>
    </source>
</evidence>
<comment type="caution">
    <text evidence="5">The sequence shown here is derived from an EMBL/GenBank/DDBJ whole genome shotgun (WGS) entry which is preliminary data.</text>
</comment>
<reference evidence="5 6" key="1">
    <citation type="submission" date="2018-10" db="EMBL/GenBank/DDBJ databases">
        <title>Kocuria tytonicola, new bacteria from the preen glands of American barn owls (Tyto furcata).</title>
        <authorList>
            <person name="Braun M.S."/>
            <person name="Wang E."/>
            <person name="Zimmermann S."/>
            <person name="Boutin S."/>
            <person name="Wagner H."/>
            <person name="Wink M."/>
        </authorList>
    </citation>
    <scope>NUCLEOTIDE SEQUENCE [LARGE SCALE GENOMIC DNA]</scope>
    <source>
        <strain evidence="5 6">473</strain>
    </source>
</reference>
<dbReference type="GO" id="GO:0019853">
    <property type="term" value="P:L-ascorbic acid biosynthetic process"/>
    <property type="evidence" value="ECO:0007669"/>
    <property type="project" value="TreeGrafter"/>
</dbReference>
<dbReference type="Proteomes" id="UP000277871">
    <property type="component" value="Unassembled WGS sequence"/>
</dbReference>
<dbReference type="PRINTS" id="PR01790">
    <property type="entry name" value="SMP30FAMILY"/>
</dbReference>
<feature type="binding site" evidence="3">
    <location>
        <position position="98"/>
    </location>
    <ligand>
        <name>substrate</name>
    </ligand>
</feature>
<comment type="cofactor">
    <cofactor evidence="3">
        <name>Zn(2+)</name>
        <dbReference type="ChEBI" id="CHEBI:29105"/>
    </cofactor>
    <text evidence="3">Binds 1 divalent metal cation per subunit.</text>
</comment>